<evidence type="ECO:0000256" key="1">
    <source>
        <dbReference type="SAM" id="MobiDB-lite"/>
    </source>
</evidence>
<reference evidence="2" key="1">
    <citation type="submission" date="2020-02" db="EMBL/GenBank/DDBJ databases">
        <authorList>
            <person name="Meier V. D."/>
        </authorList>
    </citation>
    <scope>NUCLEOTIDE SEQUENCE</scope>
    <source>
        <strain evidence="2">AVDCRST_MAG79</strain>
    </source>
</reference>
<dbReference type="EMBL" id="CADCWC010000380">
    <property type="protein sequence ID" value="CAA9548527.1"/>
    <property type="molecule type" value="Genomic_DNA"/>
</dbReference>
<feature type="region of interest" description="Disordered" evidence="1">
    <location>
        <begin position="1"/>
        <end position="85"/>
    </location>
</feature>
<feature type="compositionally biased region" description="Basic and acidic residues" evidence="1">
    <location>
        <begin position="1"/>
        <end position="11"/>
    </location>
</feature>
<protein>
    <submittedName>
        <fullName evidence="2">Uncharacterized protein</fullName>
    </submittedName>
</protein>
<accession>A0A6J4UH32</accession>
<sequence length="85" mass="9236">ERPGSRLDGPRRGPRGAGPRRGAVRERHPPRRGDRPLRGRHPRLGAGDRPQPRRPRRARADRGARGRRARPGAGLPGQAGGRAAV</sequence>
<name>A0A6J4UH32_9ACTN</name>
<feature type="compositionally biased region" description="Basic and acidic residues" evidence="1">
    <location>
        <begin position="23"/>
        <end position="37"/>
    </location>
</feature>
<feature type="non-terminal residue" evidence="2">
    <location>
        <position position="1"/>
    </location>
</feature>
<proteinExistence type="predicted"/>
<dbReference type="AlphaFoldDB" id="A0A6J4UH32"/>
<organism evidence="2">
    <name type="scientific">uncultured Thermoleophilia bacterium</name>
    <dbReference type="NCBI Taxonomy" id="1497501"/>
    <lineage>
        <taxon>Bacteria</taxon>
        <taxon>Bacillati</taxon>
        <taxon>Actinomycetota</taxon>
        <taxon>Thermoleophilia</taxon>
        <taxon>environmental samples</taxon>
    </lineage>
</organism>
<gene>
    <name evidence="2" type="ORF">AVDCRST_MAG79-2506</name>
</gene>
<evidence type="ECO:0000313" key="2">
    <source>
        <dbReference type="EMBL" id="CAA9548527.1"/>
    </source>
</evidence>
<feature type="compositionally biased region" description="Gly residues" evidence="1">
    <location>
        <begin position="74"/>
        <end position="85"/>
    </location>
</feature>
<feature type="non-terminal residue" evidence="2">
    <location>
        <position position="85"/>
    </location>
</feature>